<feature type="domain" description="Rubicon Homology" evidence="6">
    <location>
        <begin position="317"/>
        <end position="499"/>
    </location>
</feature>
<dbReference type="GO" id="GO:0008270">
    <property type="term" value="F:zinc ion binding"/>
    <property type="evidence" value="ECO:0007669"/>
    <property type="project" value="UniProtKB-KW"/>
</dbReference>
<dbReference type="Proteomes" id="UP000321570">
    <property type="component" value="Unassembled WGS sequence"/>
</dbReference>
<dbReference type="InterPro" id="IPR025258">
    <property type="entry name" value="RH_dom"/>
</dbReference>
<evidence type="ECO:0000256" key="4">
    <source>
        <dbReference type="ARBA" id="ARBA00022833"/>
    </source>
</evidence>
<evidence type="ECO:0000256" key="5">
    <source>
        <dbReference type="SAM" id="MobiDB-lite"/>
    </source>
</evidence>
<name>A0A564Y7T8_HYMDI</name>
<sequence length="504" mass="56665">MDCGSPRRQISFQEAFGSSSLSKSIYKSHSDQVARTENGRFFDDPFKNIGTQSSVSELEDCVLQCKHMYLTSRDKSQEVQTFLLKRLIELRHLLHVAKERESNSANTEPPTENNPQLNSPSCKNNVMGHVFQSVPSIRFFGTVCDSCARHIKSPTGNVLICRECCVTCHDSSSCIQGLLRHCPASSASLGLKIEVSRGAQLGASLSAQDWSCWSCKAPLLPPQPTTQTTLPSSAIFQGSRSAFYGLNHPSSELIASIQRIEHAPTANEVRLKQVTSAVQEITGLFSPTWGPVQTQADVCVLIQERRPESEAEPSVAKICCYSGKFYCSNCHWDDTWCIPGKVFSMGIITPFPVSRDSLIALDYMWSRQQFRAPEGWQRWNAQAVLIASLRLRAHRLIPTYFRLCQKASDLRSKFEETQPTWLIEQPFTYTMWIVEQVLNGPLIESMTEFWTRVEEHVTTCVLCTSLVQSMCHVCFQSCPQPHHHCSTVCSICQNIVHRLVLHPL</sequence>
<dbReference type="InterPro" id="IPR051366">
    <property type="entry name" value="DEF8"/>
</dbReference>
<feature type="compositionally biased region" description="Polar residues" evidence="5">
    <location>
        <begin position="103"/>
        <end position="119"/>
    </location>
</feature>
<dbReference type="EMBL" id="CABIJS010000110">
    <property type="protein sequence ID" value="VUZ43009.1"/>
    <property type="molecule type" value="Genomic_DNA"/>
</dbReference>
<keyword evidence="1" id="KW-0479">Metal-binding</keyword>
<evidence type="ECO:0000256" key="2">
    <source>
        <dbReference type="ARBA" id="ARBA00022737"/>
    </source>
</evidence>
<feature type="region of interest" description="Disordered" evidence="5">
    <location>
        <begin position="99"/>
        <end position="119"/>
    </location>
</feature>
<dbReference type="Pfam" id="PF13901">
    <property type="entry name" value="RH_dom"/>
    <property type="match status" value="1"/>
</dbReference>
<gene>
    <name evidence="7" type="ORF">WMSIL1_LOCUS3491</name>
</gene>
<dbReference type="PANTHER" id="PTHR12326">
    <property type="entry name" value="PLECKSTRIN HOMOLOGY DOMAIN CONTAINING PROTEIN"/>
    <property type="match status" value="1"/>
</dbReference>
<evidence type="ECO:0000256" key="1">
    <source>
        <dbReference type="ARBA" id="ARBA00022723"/>
    </source>
</evidence>
<accession>A0A564Y7T8</accession>
<evidence type="ECO:0000313" key="8">
    <source>
        <dbReference type="Proteomes" id="UP000321570"/>
    </source>
</evidence>
<protein>
    <recommendedName>
        <fullName evidence="6">Rubicon Homology domain-containing protein</fullName>
    </recommendedName>
</protein>
<dbReference type="CDD" id="cd00029">
    <property type="entry name" value="C1"/>
    <property type="match status" value="1"/>
</dbReference>
<dbReference type="SMART" id="SM01175">
    <property type="entry name" value="DUF4206"/>
    <property type="match status" value="1"/>
</dbReference>
<dbReference type="PANTHER" id="PTHR12326:SF3">
    <property type="entry name" value="DIFFERENTIALLY EXPRESSED IN FDCP 8 HOMOLOG"/>
    <property type="match status" value="1"/>
</dbReference>
<keyword evidence="3" id="KW-0863">Zinc-finger</keyword>
<keyword evidence="4" id="KW-0862">Zinc</keyword>
<reference evidence="7 8" key="1">
    <citation type="submission" date="2019-07" db="EMBL/GenBank/DDBJ databases">
        <authorList>
            <person name="Jastrzebski P J."/>
            <person name="Paukszto L."/>
            <person name="Jastrzebski P J."/>
        </authorList>
    </citation>
    <scope>NUCLEOTIDE SEQUENCE [LARGE SCALE GENOMIC DNA]</scope>
    <source>
        <strain evidence="7 8">WMS-il1</strain>
    </source>
</reference>
<feature type="non-terminal residue" evidence="7">
    <location>
        <position position="504"/>
    </location>
</feature>
<organism evidence="7 8">
    <name type="scientific">Hymenolepis diminuta</name>
    <name type="common">Rat tapeworm</name>
    <dbReference type="NCBI Taxonomy" id="6216"/>
    <lineage>
        <taxon>Eukaryota</taxon>
        <taxon>Metazoa</taxon>
        <taxon>Spiralia</taxon>
        <taxon>Lophotrochozoa</taxon>
        <taxon>Platyhelminthes</taxon>
        <taxon>Cestoda</taxon>
        <taxon>Eucestoda</taxon>
        <taxon>Cyclophyllidea</taxon>
        <taxon>Hymenolepididae</taxon>
        <taxon>Hymenolepis</taxon>
    </lineage>
</organism>
<keyword evidence="8" id="KW-1185">Reference proteome</keyword>
<keyword evidence="2" id="KW-0677">Repeat</keyword>
<evidence type="ECO:0000256" key="3">
    <source>
        <dbReference type="ARBA" id="ARBA00022771"/>
    </source>
</evidence>
<dbReference type="AlphaFoldDB" id="A0A564Y7T8"/>
<evidence type="ECO:0000313" key="7">
    <source>
        <dbReference type="EMBL" id="VUZ43009.1"/>
    </source>
</evidence>
<proteinExistence type="predicted"/>
<evidence type="ECO:0000259" key="6">
    <source>
        <dbReference type="SMART" id="SM01175"/>
    </source>
</evidence>